<evidence type="ECO:0000313" key="1">
    <source>
        <dbReference type="EMBL" id="VYU17858.1"/>
    </source>
</evidence>
<keyword evidence="1" id="KW-0723">Serine/threonine-protein kinase</keyword>
<reference evidence="1" key="1">
    <citation type="submission" date="2019-11" db="EMBL/GenBank/DDBJ databases">
        <authorList>
            <person name="Feng L."/>
        </authorList>
    </citation>
    <scope>NUCLEOTIDE SEQUENCE</scope>
    <source>
        <strain evidence="1">VdisparLFYP95</strain>
    </source>
</reference>
<dbReference type="RefSeq" id="WP_156719812.1">
    <property type="nucleotide sequence ID" value="NZ_CACRUF010000042.1"/>
</dbReference>
<organism evidence="1">
    <name type="scientific">Veillonella dispar</name>
    <dbReference type="NCBI Taxonomy" id="39778"/>
    <lineage>
        <taxon>Bacteria</taxon>
        <taxon>Bacillati</taxon>
        <taxon>Bacillota</taxon>
        <taxon>Negativicutes</taxon>
        <taxon>Veillonellales</taxon>
        <taxon>Veillonellaceae</taxon>
        <taxon>Veillonella</taxon>
    </lineage>
</organism>
<accession>A0A6N3CS03</accession>
<dbReference type="InterPro" id="IPR011009">
    <property type="entry name" value="Kinase-like_dom_sf"/>
</dbReference>
<name>A0A6N3CS03_9FIRM</name>
<dbReference type="EMBL" id="CACRUF010000042">
    <property type="protein sequence ID" value="VYU17858.1"/>
    <property type="molecule type" value="Genomic_DNA"/>
</dbReference>
<gene>
    <name evidence="1" type="ORF">VDLFYP95_01713</name>
</gene>
<proteinExistence type="predicted"/>
<protein>
    <submittedName>
        <fullName evidence="1">Bifunctional UGMP family protein/serine/threonine protein kinase</fullName>
    </submittedName>
</protein>
<dbReference type="GO" id="GO:0004674">
    <property type="term" value="F:protein serine/threonine kinase activity"/>
    <property type="evidence" value="ECO:0007669"/>
    <property type="project" value="UniProtKB-KW"/>
</dbReference>
<keyword evidence="1" id="KW-0808">Transferase</keyword>
<sequence length="248" mass="29196">MNDMLLEYIDRIIDEEKDHRVFSVEFNDKTYYVKQDISNHRSSWIKPAPRASFDYEFYKISFVNTQLPVAPVIAGFREHYFVTEGSGKTLTYYSELPAQHPDDDSLQDMVTHIFYSFGKTLGQLHDYGLSHGRPAMRDITYDPDTDKVTLLDWENGRRWPEFTPQGWDLLIFVHSYLREDNLPISYLYAMMNGYSSARTARDTVLHVKEILRKHEYLFKFCRLLNPLHFVDTEAAVKAHDFMLALKTE</sequence>
<keyword evidence="1" id="KW-0418">Kinase</keyword>
<dbReference type="AlphaFoldDB" id="A0A6N3CS03"/>
<dbReference type="SUPFAM" id="SSF56112">
    <property type="entry name" value="Protein kinase-like (PK-like)"/>
    <property type="match status" value="1"/>
</dbReference>